<dbReference type="EMBL" id="JBEAFC010000008">
    <property type="protein sequence ID" value="KAL1544763.1"/>
    <property type="molecule type" value="Genomic_DNA"/>
</dbReference>
<proteinExistence type="predicted"/>
<evidence type="ECO:0000313" key="2">
    <source>
        <dbReference type="Proteomes" id="UP001567538"/>
    </source>
</evidence>
<sequence>MKEELRMMSQRVQLVSWRRRLSITSRNLELKSRFLWRSFLLLTNFYKVMFNDAFDRNHRCWRKMQSLKLKVLYDICSIYG</sequence>
<organism evidence="1 2">
    <name type="scientific">Salvia divinorum</name>
    <name type="common">Maria pastora</name>
    <name type="synonym">Diviner's sage</name>
    <dbReference type="NCBI Taxonomy" id="28513"/>
    <lineage>
        <taxon>Eukaryota</taxon>
        <taxon>Viridiplantae</taxon>
        <taxon>Streptophyta</taxon>
        <taxon>Embryophyta</taxon>
        <taxon>Tracheophyta</taxon>
        <taxon>Spermatophyta</taxon>
        <taxon>Magnoliopsida</taxon>
        <taxon>eudicotyledons</taxon>
        <taxon>Gunneridae</taxon>
        <taxon>Pentapetalae</taxon>
        <taxon>asterids</taxon>
        <taxon>lamiids</taxon>
        <taxon>Lamiales</taxon>
        <taxon>Lamiaceae</taxon>
        <taxon>Nepetoideae</taxon>
        <taxon>Mentheae</taxon>
        <taxon>Salviinae</taxon>
        <taxon>Salvia</taxon>
        <taxon>Salvia subgen. Calosphace</taxon>
    </lineage>
</organism>
<protein>
    <submittedName>
        <fullName evidence="1">Uncharacterized protein</fullName>
    </submittedName>
</protein>
<dbReference type="AlphaFoldDB" id="A0ABD1GNX5"/>
<name>A0ABD1GNX5_SALDI</name>
<accession>A0ABD1GNX5</accession>
<keyword evidence="2" id="KW-1185">Reference proteome</keyword>
<evidence type="ECO:0000313" key="1">
    <source>
        <dbReference type="EMBL" id="KAL1544763.1"/>
    </source>
</evidence>
<reference evidence="1 2" key="1">
    <citation type="submission" date="2024-06" db="EMBL/GenBank/DDBJ databases">
        <title>A chromosome level genome sequence of Diviner's sage (Salvia divinorum).</title>
        <authorList>
            <person name="Ford S.A."/>
            <person name="Ro D.-K."/>
            <person name="Ness R.W."/>
            <person name="Phillips M.A."/>
        </authorList>
    </citation>
    <scope>NUCLEOTIDE SEQUENCE [LARGE SCALE GENOMIC DNA]</scope>
    <source>
        <strain evidence="1">SAF-2024a</strain>
        <tissue evidence="1">Leaf</tissue>
    </source>
</reference>
<gene>
    <name evidence="1" type="ORF">AAHA92_21569</name>
</gene>
<comment type="caution">
    <text evidence="1">The sequence shown here is derived from an EMBL/GenBank/DDBJ whole genome shotgun (WGS) entry which is preliminary data.</text>
</comment>
<dbReference type="Proteomes" id="UP001567538">
    <property type="component" value="Unassembled WGS sequence"/>
</dbReference>